<dbReference type="InterPro" id="IPR002300">
    <property type="entry name" value="aa-tRNA-synth_Ia"/>
</dbReference>
<dbReference type="GO" id="GO:0004832">
    <property type="term" value="F:valine-tRNA ligase activity"/>
    <property type="evidence" value="ECO:0007669"/>
    <property type="project" value="UniProtKB-EC"/>
</dbReference>
<evidence type="ECO:0000256" key="8">
    <source>
        <dbReference type="SAM" id="Phobius"/>
    </source>
</evidence>
<dbReference type="Pfam" id="PF00133">
    <property type="entry name" value="tRNA-synt_1"/>
    <property type="match status" value="1"/>
</dbReference>
<proteinExistence type="predicted"/>
<dbReference type="InterPro" id="IPR014729">
    <property type="entry name" value="Rossmann-like_a/b/a_fold"/>
</dbReference>
<dbReference type="InterPro" id="IPR002303">
    <property type="entry name" value="Valyl-tRNA_ligase"/>
</dbReference>
<dbReference type="EC" id="6.1.1.9" evidence="1"/>
<gene>
    <name evidence="10" type="ORF">S06H3_65641</name>
</gene>
<sequence>THSTLGWPDDTEDLRYFYPTTVMETGYDILFFWVARMVMMGLEDTGDIPFSTKTKVFSWD</sequence>
<keyword evidence="4" id="KW-0067">ATP-binding</keyword>
<name>X1RUS9_9ZZZZ</name>
<dbReference type="SUPFAM" id="SSF52374">
    <property type="entry name" value="Nucleotidylyl transferase"/>
    <property type="match status" value="1"/>
</dbReference>
<dbReference type="EMBL" id="BARV01044290">
    <property type="protein sequence ID" value="GAI70706.1"/>
    <property type="molecule type" value="Genomic_DNA"/>
</dbReference>
<dbReference type="Gene3D" id="3.40.50.620">
    <property type="entry name" value="HUPs"/>
    <property type="match status" value="1"/>
</dbReference>
<organism evidence="10">
    <name type="scientific">marine sediment metagenome</name>
    <dbReference type="NCBI Taxonomy" id="412755"/>
    <lineage>
        <taxon>unclassified sequences</taxon>
        <taxon>metagenomes</taxon>
        <taxon>ecological metagenomes</taxon>
    </lineage>
</organism>
<evidence type="ECO:0000256" key="4">
    <source>
        <dbReference type="ARBA" id="ARBA00022840"/>
    </source>
</evidence>
<keyword evidence="5" id="KW-0648">Protein biosynthesis</keyword>
<comment type="caution">
    <text evidence="10">The sequence shown here is derived from an EMBL/GenBank/DDBJ whole genome shotgun (WGS) entry which is preliminary data.</text>
</comment>
<dbReference type="PANTHER" id="PTHR11946:SF93">
    <property type="entry name" value="VALINE--TRNA LIGASE, CHLOROPLASTIC_MITOCHONDRIAL 2"/>
    <property type="match status" value="1"/>
</dbReference>
<keyword evidence="8" id="KW-1133">Transmembrane helix</keyword>
<evidence type="ECO:0000256" key="3">
    <source>
        <dbReference type="ARBA" id="ARBA00022741"/>
    </source>
</evidence>
<dbReference type="GO" id="GO:0005829">
    <property type="term" value="C:cytosol"/>
    <property type="evidence" value="ECO:0007669"/>
    <property type="project" value="TreeGrafter"/>
</dbReference>
<evidence type="ECO:0000256" key="7">
    <source>
        <dbReference type="ARBA" id="ARBA00029936"/>
    </source>
</evidence>
<feature type="non-terminal residue" evidence="10">
    <location>
        <position position="1"/>
    </location>
</feature>
<keyword evidence="2" id="KW-0436">Ligase</keyword>
<dbReference type="AlphaFoldDB" id="X1RUS9"/>
<evidence type="ECO:0000256" key="6">
    <source>
        <dbReference type="ARBA" id="ARBA00023146"/>
    </source>
</evidence>
<feature type="transmembrane region" description="Helical" evidence="8">
    <location>
        <begin position="16"/>
        <end position="35"/>
    </location>
</feature>
<evidence type="ECO:0000256" key="2">
    <source>
        <dbReference type="ARBA" id="ARBA00022598"/>
    </source>
</evidence>
<reference evidence="10" key="1">
    <citation type="journal article" date="2014" name="Front. Microbiol.">
        <title>High frequency of phylogenetically diverse reductive dehalogenase-homologous genes in deep subseafloor sedimentary metagenomes.</title>
        <authorList>
            <person name="Kawai M."/>
            <person name="Futagami T."/>
            <person name="Toyoda A."/>
            <person name="Takaki Y."/>
            <person name="Nishi S."/>
            <person name="Hori S."/>
            <person name="Arai W."/>
            <person name="Tsubouchi T."/>
            <person name="Morono Y."/>
            <person name="Uchiyama I."/>
            <person name="Ito T."/>
            <person name="Fujiyama A."/>
            <person name="Inagaki F."/>
            <person name="Takami H."/>
        </authorList>
    </citation>
    <scope>NUCLEOTIDE SEQUENCE</scope>
    <source>
        <strain evidence="10">Expedition CK06-06</strain>
    </source>
</reference>
<keyword evidence="8" id="KW-0472">Membrane</keyword>
<keyword evidence="6" id="KW-0030">Aminoacyl-tRNA synthetase</keyword>
<feature type="domain" description="Aminoacyl-tRNA synthetase class Ia" evidence="9">
    <location>
        <begin position="2"/>
        <end position="52"/>
    </location>
</feature>
<protein>
    <recommendedName>
        <fullName evidence="1">valine--tRNA ligase</fullName>
        <ecNumber evidence="1">6.1.1.9</ecNumber>
    </recommendedName>
    <alternativeName>
        <fullName evidence="7">Valyl-tRNA synthetase</fullName>
    </alternativeName>
</protein>
<keyword evidence="8" id="KW-0812">Transmembrane</keyword>
<dbReference type="GO" id="GO:0005524">
    <property type="term" value="F:ATP binding"/>
    <property type="evidence" value="ECO:0007669"/>
    <property type="project" value="UniProtKB-KW"/>
</dbReference>
<accession>X1RUS9</accession>
<evidence type="ECO:0000313" key="10">
    <source>
        <dbReference type="EMBL" id="GAI70706.1"/>
    </source>
</evidence>
<evidence type="ECO:0000256" key="1">
    <source>
        <dbReference type="ARBA" id="ARBA00013169"/>
    </source>
</evidence>
<evidence type="ECO:0000259" key="9">
    <source>
        <dbReference type="Pfam" id="PF00133"/>
    </source>
</evidence>
<keyword evidence="3" id="KW-0547">Nucleotide-binding</keyword>
<dbReference type="PANTHER" id="PTHR11946">
    <property type="entry name" value="VALYL-TRNA SYNTHETASES"/>
    <property type="match status" value="1"/>
</dbReference>
<dbReference type="GO" id="GO:0006438">
    <property type="term" value="P:valyl-tRNA aminoacylation"/>
    <property type="evidence" value="ECO:0007669"/>
    <property type="project" value="InterPro"/>
</dbReference>
<evidence type="ECO:0000256" key="5">
    <source>
        <dbReference type="ARBA" id="ARBA00022917"/>
    </source>
</evidence>